<keyword evidence="3" id="KW-1185">Reference proteome</keyword>
<dbReference type="InterPro" id="IPR016897">
    <property type="entry name" value="SKP1"/>
</dbReference>
<dbReference type="InterPro" id="IPR012337">
    <property type="entry name" value="RNaseH-like_sf"/>
</dbReference>
<accession>A0ABD2KRI5</accession>
<feature type="domain" description="SKP1 component dimerisation" evidence="1">
    <location>
        <begin position="726"/>
        <end position="776"/>
    </location>
</feature>
<evidence type="ECO:0000259" key="1">
    <source>
        <dbReference type="Pfam" id="PF01466"/>
    </source>
</evidence>
<dbReference type="Gene3D" id="3.30.710.10">
    <property type="entry name" value="Potassium Channel Kv1.1, Chain A"/>
    <property type="match status" value="1"/>
</dbReference>
<comment type="caution">
    <text evidence="2">The sequence shown here is derived from an EMBL/GenBank/DDBJ whole genome shotgun (WGS) entry which is preliminary data.</text>
</comment>
<evidence type="ECO:0000313" key="2">
    <source>
        <dbReference type="EMBL" id="KAL3105501.1"/>
    </source>
</evidence>
<dbReference type="InterPro" id="IPR036296">
    <property type="entry name" value="SKP1-like_dim_sf"/>
</dbReference>
<proteinExistence type="predicted"/>
<gene>
    <name evidence="2" type="ORF">niasHT_026935</name>
</gene>
<dbReference type="InterPro" id="IPR016072">
    <property type="entry name" value="Skp1_comp_dimer"/>
</dbReference>
<evidence type="ECO:0000313" key="3">
    <source>
        <dbReference type="Proteomes" id="UP001620626"/>
    </source>
</evidence>
<dbReference type="InterPro" id="IPR011333">
    <property type="entry name" value="SKP1/BTB/POZ_sf"/>
</dbReference>
<sequence>MDSDENSPIIINLDSYCRTPLTSQENKTYERARKINLKEKQWSRKPMKTVSKYSCAFEELLEDGKASEFLVCKICERSFQKKCWRSISGHYQWHFGGYDIDKLKSDYKNQITCAALKGNPFRFFESDTKDSWKGSKFPVLSATILAKTRGTISLLRPFIIHFGEWSGSEKTRKTVTEFIHNLLIKKGAAACETVTQIGRTTDEGQNMLSGGEERFLHVRCLCHVLATIARRTTDPYHGSRLSVAEKRQLNQFSDQLKELSKFVTTAKNIPQIDDIAGSFLLESVCTRWLTNHMMCRAFHEGIDKIKEAVAQHGDDSLKADLAALSVFKEDFEAYTGIFEAFSLAVAKLEVAKSPTINLVLPVLAKLELHIQRCSDDQGEEHSLQRALARSALSCLSRKIERSVNRKIVCAAAYLDPNILRKMESISKKVPRWSLNEGSVRHLVTQLELWDRRCTGGGSATEIILENDVFAEFASSPPVSSLENEMRLYETMPCTEIVDLLEFWREQKPQMSDSQQAANVRKWPLRNGPQMSGPQKSDRICRAANVRFQAGRKCPGRKCPDRKCPDRKCPITERTVRESDVASAMESLALNSSSPSLMLSLENKGLQNREIPCLCCDGEKVLVRLSILTQCGFFAKMLQAFNVETNGLSDDFSFDMTKTNISAKTFKKIVSWMEEHKGQSVPEFEQDPNTYERKWLTQNNFQQNFFKVELREVTMLLNAANFLDLQSLFRHATQAVAARLKDRSAEEIRQMLHLNAEVDRHFTEEEKKRIRDKYVWCNY</sequence>
<dbReference type="AlphaFoldDB" id="A0ABD2KRI5"/>
<dbReference type="Pfam" id="PF01466">
    <property type="entry name" value="Skp1"/>
    <property type="match status" value="1"/>
</dbReference>
<dbReference type="SUPFAM" id="SSF81382">
    <property type="entry name" value="Skp1 dimerisation domain-like"/>
    <property type="match status" value="1"/>
</dbReference>
<dbReference type="PANTHER" id="PTHR11165">
    <property type="entry name" value="SKP1"/>
    <property type="match status" value="1"/>
</dbReference>
<dbReference type="Proteomes" id="UP001620626">
    <property type="component" value="Unassembled WGS sequence"/>
</dbReference>
<name>A0ABD2KRI5_9BILA</name>
<dbReference type="EMBL" id="JBICBT010000683">
    <property type="protein sequence ID" value="KAL3105501.1"/>
    <property type="molecule type" value="Genomic_DNA"/>
</dbReference>
<protein>
    <recommendedName>
        <fullName evidence="1">SKP1 component dimerisation domain-containing protein</fullName>
    </recommendedName>
</protein>
<dbReference type="SUPFAM" id="SSF53098">
    <property type="entry name" value="Ribonuclease H-like"/>
    <property type="match status" value="1"/>
</dbReference>
<reference evidence="2 3" key="1">
    <citation type="submission" date="2024-10" db="EMBL/GenBank/DDBJ databases">
        <authorList>
            <person name="Kim D."/>
        </authorList>
    </citation>
    <scope>NUCLEOTIDE SEQUENCE [LARGE SCALE GENOMIC DNA]</scope>
    <source>
        <strain evidence="2">BH-2024</strain>
    </source>
</reference>
<organism evidence="2 3">
    <name type="scientific">Heterodera trifolii</name>
    <dbReference type="NCBI Taxonomy" id="157864"/>
    <lineage>
        <taxon>Eukaryota</taxon>
        <taxon>Metazoa</taxon>
        <taxon>Ecdysozoa</taxon>
        <taxon>Nematoda</taxon>
        <taxon>Chromadorea</taxon>
        <taxon>Rhabditida</taxon>
        <taxon>Tylenchina</taxon>
        <taxon>Tylenchomorpha</taxon>
        <taxon>Tylenchoidea</taxon>
        <taxon>Heteroderidae</taxon>
        <taxon>Heteroderinae</taxon>
        <taxon>Heterodera</taxon>
    </lineage>
</organism>